<keyword evidence="2" id="KW-1185">Reference proteome</keyword>
<reference evidence="1 2" key="1">
    <citation type="submission" date="2017-12" db="EMBL/GenBank/DDBJ databases">
        <title>Hemimetabolous genomes reveal molecular basis of termite eusociality.</title>
        <authorList>
            <person name="Harrison M.C."/>
            <person name="Jongepier E."/>
            <person name="Robertson H.M."/>
            <person name="Arning N."/>
            <person name="Bitard-Feildel T."/>
            <person name="Chao H."/>
            <person name="Childers C.P."/>
            <person name="Dinh H."/>
            <person name="Doddapaneni H."/>
            <person name="Dugan S."/>
            <person name="Gowin J."/>
            <person name="Greiner C."/>
            <person name="Han Y."/>
            <person name="Hu H."/>
            <person name="Hughes D.S.T."/>
            <person name="Huylmans A.-K."/>
            <person name="Kemena C."/>
            <person name="Kremer L.P.M."/>
            <person name="Lee S.L."/>
            <person name="Lopez-Ezquerra A."/>
            <person name="Mallet L."/>
            <person name="Monroy-Kuhn J.M."/>
            <person name="Moser A."/>
            <person name="Murali S.C."/>
            <person name="Muzny D.M."/>
            <person name="Otani S."/>
            <person name="Piulachs M.-D."/>
            <person name="Poelchau M."/>
            <person name="Qu J."/>
            <person name="Schaub F."/>
            <person name="Wada-Katsumata A."/>
            <person name="Worley K.C."/>
            <person name="Xie Q."/>
            <person name="Ylla G."/>
            <person name="Poulsen M."/>
            <person name="Gibbs R.A."/>
            <person name="Schal C."/>
            <person name="Richards S."/>
            <person name="Belles X."/>
            <person name="Korb J."/>
            <person name="Bornberg-Bauer E."/>
        </authorList>
    </citation>
    <scope>NUCLEOTIDE SEQUENCE [LARGE SCALE GENOMIC DNA]</scope>
    <source>
        <tissue evidence="1">Whole body</tissue>
    </source>
</reference>
<gene>
    <name evidence="1" type="ORF">B7P43_G10482</name>
</gene>
<name>A0A2J7QKZ2_9NEOP</name>
<sequence>MLAVSERIIHSNAYGPSYQPHKALSLWVYSYFVQLLANGQLIYCNVFCY</sequence>
<comment type="caution">
    <text evidence="1">The sequence shown here is derived from an EMBL/GenBank/DDBJ whole genome shotgun (WGS) entry which is preliminary data.</text>
</comment>
<organism evidence="1 2">
    <name type="scientific">Cryptotermes secundus</name>
    <dbReference type="NCBI Taxonomy" id="105785"/>
    <lineage>
        <taxon>Eukaryota</taxon>
        <taxon>Metazoa</taxon>
        <taxon>Ecdysozoa</taxon>
        <taxon>Arthropoda</taxon>
        <taxon>Hexapoda</taxon>
        <taxon>Insecta</taxon>
        <taxon>Pterygota</taxon>
        <taxon>Neoptera</taxon>
        <taxon>Polyneoptera</taxon>
        <taxon>Dictyoptera</taxon>
        <taxon>Blattodea</taxon>
        <taxon>Blattoidea</taxon>
        <taxon>Termitoidae</taxon>
        <taxon>Kalotermitidae</taxon>
        <taxon>Cryptotermitinae</taxon>
        <taxon>Cryptotermes</taxon>
    </lineage>
</organism>
<evidence type="ECO:0000313" key="1">
    <source>
        <dbReference type="EMBL" id="PNF29256.1"/>
    </source>
</evidence>
<accession>A0A2J7QKZ2</accession>
<protein>
    <submittedName>
        <fullName evidence="1">Uncharacterized protein</fullName>
    </submittedName>
</protein>
<proteinExistence type="predicted"/>
<dbReference type="AlphaFoldDB" id="A0A2J7QKZ2"/>
<dbReference type="Proteomes" id="UP000235965">
    <property type="component" value="Unassembled WGS sequence"/>
</dbReference>
<dbReference type="EMBL" id="NEVH01013255">
    <property type="protein sequence ID" value="PNF29256.1"/>
    <property type="molecule type" value="Genomic_DNA"/>
</dbReference>
<evidence type="ECO:0000313" key="2">
    <source>
        <dbReference type="Proteomes" id="UP000235965"/>
    </source>
</evidence>
<dbReference type="InParanoid" id="A0A2J7QKZ2"/>